<organism evidence="1 2">
    <name type="scientific">Populus alba x Populus x berolinensis</name>
    <dbReference type="NCBI Taxonomy" id="444605"/>
    <lineage>
        <taxon>Eukaryota</taxon>
        <taxon>Viridiplantae</taxon>
        <taxon>Streptophyta</taxon>
        <taxon>Embryophyta</taxon>
        <taxon>Tracheophyta</taxon>
        <taxon>Spermatophyta</taxon>
        <taxon>Magnoliopsida</taxon>
        <taxon>eudicotyledons</taxon>
        <taxon>Gunneridae</taxon>
        <taxon>Pentapetalae</taxon>
        <taxon>rosids</taxon>
        <taxon>fabids</taxon>
        <taxon>Malpighiales</taxon>
        <taxon>Salicaceae</taxon>
        <taxon>Saliceae</taxon>
        <taxon>Populus</taxon>
    </lineage>
</organism>
<evidence type="ECO:0000313" key="1">
    <source>
        <dbReference type="EMBL" id="KAJ6978417.1"/>
    </source>
</evidence>
<gene>
    <name evidence="1" type="ORF">NC653_026731</name>
</gene>
<comment type="caution">
    <text evidence="1">The sequence shown here is derived from an EMBL/GenBank/DDBJ whole genome shotgun (WGS) entry which is preliminary data.</text>
</comment>
<sequence>MTILYRKGIVLLCIYNWEVAFLPRQLATGVG</sequence>
<evidence type="ECO:0000313" key="2">
    <source>
        <dbReference type="Proteomes" id="UP001164929"/>
    </source>
</evidence>
<name>A0AAD6M480_9ROSI</name>
<dbReference type="EMBL" id="JAQIZT010000011">
    <property type="protein sequence ID" value="KAJ6978417.1"/>
    <property type="molecule type" value="Genomic_DNA"/>
</dbReference>
<dbReference type="Proteomes" id="UP001164929">
    <property type="component" value="Chromosome 11"/>
</dbReference>
<protein>
    <submittedName>
        <fullName evidence="1">Uncharacterized protein</fullName>
    </submittedName>
</protein>
<dbReference type="AlphaFoldDB" id="A0AAD6M480"/>
<proteinExistence type="predicted"/>
<reference evidence="1" key="1">
    <citation type="journal article" date="2023" name="Mol. Ecol. Resour.">
        <title>Chromosome-level genome assembly of a triploid poplar Populus alba 'Berolinensis'.</title>
        <authorList>
            <person name="Chen S."/>
            <person name="Yu Y."/>
            <person name="Wang X."/>
            <person name="Wang S."/>
            <person name="Zhang T."/>
            <person name="Zhou Y."/>
            <person name="He R."/>
            <person name="Meng N."/>
            <person name="Wang Y."/>
            <person name="Liu W."/>
            <person name="Liu Z."/>
            <person name="Liu J."/>
            <person name="Guo Q."/>
            <person name="Huang H."/>
            <person name="Sederoff R.R."/>
            <person name="Wang G."/>
            <person name="Qu G."/>
            <person name="Chen S."/>
        </authorList>
    </citation>
    <scope>NUCLEOTIDE SEQUENCE</scope>
    <source>
        <strain evidence="1">SC-2020</strain>
    </source>
</reference>
<keyword evidence="2" id="KW-1185">Reference proteome</keyword>
<accession>A0AAD6M480</accession>